<name>A0A834ZIP3_TETSI</name>
<dbReference type="Proteomes" id="UP000655225">
    <property type="component" value="Unassembled WGS sequence"/>
</dbReference>
<protein>
    <submittedName>
        <fullName evidence="2">Uncharacterized protein</fullName>
    </submittedName>
</protein>
<comment type="caution">
    <text evidence="2">The sequence shown here is derived from an EMBL/GenBank/DDBJ whole genome shotgun (WGS) entry which is preliminary data.</text>
</comment>
<proteinExistence type="predicted"/>
<evidence type="ECO:0000313" key="3">
    <source>
        <dbReference type="Proteomes" id="UP000655225"/>
    </source>
</evidence>
<organism evidence="2 3">
    <name type="scientific">Tetracentron sinense</name>
    <name type="common">Spur-leaf</name>
    <dbReference type="NCBI Taxonomy" id="13715"/>
    <lineage>
        <taxon>Eukaryota</taxon>
        <taxon>Viridiplantae</taxon>
        <taxon>Streptophyta</taxon>
        <taxon>Embryophyta</taxon>
        <taxon>Tracheophyta</taxon>
        <taxon>Spermatophyta</taxon>
        <taxon>Magnoliopsida</taxon>
        <taxon>Trochodendrales</taxon>
        <taxon>Trochodendraceae</taxon>
        <taxon>Tetracentron</taxon>
    </lineage>
</organism>
<keyword evidence="3" id="KW-1185">Reference proteome</keyword>
<accession>A0A834ZIP3</accession>
<feature type="compositionally biased region" description="Basic and acidic residues" evidence="1">
    <location>
        <begin position="65"/>
        <end position="74"/>
    </location>
</feature>
<sequence>MVKIYDSMIAILSGSSATTTIQILANDEPTSRTRFYHTQQYLKSRKLPDEAAKERWAAHPSASPVEERRNRGMDDPGNVTLPHKNQFLQGLFDSIEEGKTNEQMWWATSHGHCWATLNGDHGIF</sequence>
<dbReference type="AlphaFoldDB" id="A0A834ZIP3"/>
<dbReference type="EMBL" id="JABCRI010000004">
    <property type="protein sequence ID" value="KAF8407681.1"/>
    <property type="molecule type" value="Genomic_DNA"/>
</dbReference>
<feature type="region of interest" description="Disordered" evidence="1">
    <location>
        <begin position="52"/>
        <end position="82"/>
    </location>
</feature>
<reference evidence="2 3" key="1">
    <citation type="submission" date="2020-04" db="EMBL/GenBank/DDBJ databases">
        <title>Plant Genome Project.</title>
        <authorList>
            <person name="Zhang R.-G."/>
        </authorList>
    </citation>
    <scope>NUCLEOTIDE SEQUENCE [LARGE SCALE GENOMIC DNA]</scope>
    <source>
        <strain evidence="2">YNK0</strain>
        <tissue evidence="2">Leaf</tissue>
    </source>
</reference>
<evidence type="ECO:0000256" key="1">
    <source>
        <dbReference type="SAM" id="MobiDB-lite"/>
    </source>
</evidence>
<evidence type="ECO:0000313" key="2">
    <source>
        <dbReference type="EMBL" id="KAF8407681.1"/>
    </source>
</evidence>
<gene>
    <name evidence="2" type="ORF">HHK36_006816</name>
</gene>